<dbReference type="AlphaFoldDB" id="A0A9P8UKB8"/>
<gene>
    <name evidence="7" type="ORF">BKA67DRAFT_645614</name>
</gene>
<evidence type="ECO:0000256" key="5">
    <source>
        <dbReference type="ARBA" id="ARBA00023242"/>
    </source>
</evidence>
<evidence type="ECO:0000313" key="8">
    <source>
        <dbReference type="Proteomes" id="UP000758603"/>
    </source>
</evidence>
<dbReference type="InterPro" id="IPR036864">
    <property type="entry name" value="Zn2-C6_fun-type_DNA-bd_sf"/>
</dbReference>
<dbReference type="Pfam" id="PF00172">
    <property type="entry name" value="Zn_clus"/>
    <property type="match status" value="1"/>
</dbReference>
<evidence type="ECO:0000256" key="1">
    <source>
        <dbReference type="ARBA" id="ARBA00022723"/>
    </source>
</evidence>
<dbReference type="OrthoDB" id="5355161at2759"/>
<dbReference type="PROSITE" id="PS50048">
    <property type="entry name" value="ZN2_CY6_FUNGAL_2"/>
    <property type="match status" value="1"/>
</dbReference>
<dbReference type="Proteomes" id="UP000758603">
    <property type="component" value="Unassembled WGS sequence"/>
</dbReference>
<dbReference type="GO" id="GO:0008270">
    <property type="term" value="F:zinc ion binding"/>
    <property type="evidence" value="ECO:0007669"/>
    <property type="project" value="InterPro"/>
</dbReference>
<reference evidence="7" key="1">
    <citation type="journal article" date="2021" name="Nat. Commun.">
        <title>Genetic determinants of endophytism in the Arabidopsis root mycobiome.</title>
        <authorList>
            <person name="Mesny F."/>
            <person name="Miyauchi S."/>
            <person name="Thiergart T."/>
            <person name="Pickel B."/>
            <person name="Atanasova L."/>
            <person name="Karlsson M."/>
            <person name="Huettel B."/>
            <person name="Barry K.W."/>
            <person name="Haridas S."/>
            <person name="Chen C."/>
            <person name="Bauer D."/>
            <person name="Andreopoulos W."/>
            <person name="Pangilinan J."/>
            <person name="LaButti K."/>
            <person name="Riley R."/>
            <person name="Lipzen A."/>
            <person name="Clum A."/>
            <person name="Drula E."/>
            <person name="Henrissat B."/>
            <person name="Kohler A."/>
            <person name="Grigoriev I.V."/>
            <person name="Martin F.M."/>
            <person name="Hacquard S."/>
        </authorList>
    </citation>
    <scope>NUCLEOTIDE SEQUENCE</scope>
    <source>
        <strain evidence="7">MPI-SDFR-AT-0073</strain>
    </source>
</reference>
<dbReference type="SUPFAM" id="SSF57701">
    <property type="entry name" value="Zn2/Cys6 DNA-binding domain"/>
    <property type="match status" value="1"/>
</dbReference>
<dbReference type="Gene3D" id="4.10.240.10">
    <property type="entry name" value="Zn(2)-C6 fungal-type DNA-binding domain"/>
    <property type="match status" value="1"/>
</dbReference>
<keyword evidence="5" id="KW-0539">Nucleus</keyword>
<accession>A0A9P8UKB8</accession>
<evidence type="ECO:0000259" key="6">
    <source>
        <dbReference type="PROSITE" id="PS50048"/>
    </source>
</evidence>
<evidence type="ECO:0000256" key="4">
    <source>
        <dbReference type="ARBA" id="ARBA00023163"/>
    </source>
</evidence>
<keyword evidence="2" id="KW-0862">Zinc</keyword>
<dbReference type="GeneID" id="70134774"/>
<name>A0A9P8UKB8_9PEZI</name>
<dbReference type="PANTHER" id="PTHR47660">
    <property type="entry name" value="TRANSCRIPTION FACTOR WITH C2H2 AND ZN(2)-CYS(6) DNA BINDING DOMAIN (EUROFUNG)-RELATED-RELATED"/>
    <property type="match status" value="1"/>
</dbReference>
<proteinExistence type="predicted"/>
<dbReference type="InterPro" id="IPR001138">
    <property type="entry name" value="Zn2Cys6_DnaBD"/>
</dbReference>
<comment type="caution">
    <text evidence="7">The sequence shown here is derived from an EMBL/GenBank/DDBJ whole genome shotgun (WGS) entry which is preliminary data.</text>
</comment>
<organism evidence="7 8">
    <name type="scientific">Truncatella angustata</name>
    <dbReference type="NCBI Taxonomy" id="152316"/>
    <lineage>
        <taxon>Eukaryota</taxon>
        <taxon>Fungi</taxon>
        <taxon>Dikarya</taxon>
        <taxon>Ascomycota</taxon>
        <taxon>Pezizomycotina</taxon>
        <taxon>Sordariomycetes</taxon>
        <taxon>Xylariomycetidae</taxon>
        <taxon>Amphisphaeriales</taxon>
        <taxon>Sporocadaceae</taxon>
        <taxon>Truncatella</taxon>
    </lineage>
</organism>
<feature type="domain" description="Zn(2)-C6 fungal-type" evidence="6">
    <location>
        <begin position="9"/>
        <end position="39"/>
    </location>
</feature>
<dbReference type="GO" id="GO:0000981">
    <property type="term" value="F:DNA-binding transcription factor activity, RNA polymerase II-specific"/>
    <property type="evidence" value="ECO:0007669"/>
    <property type="project" value="InterPro"/>
</dbReference>
<dbReference type="PROSITE" id="PS00463">
    <property type="entry name" value="ZN2_CY6_FUNGAL_1"/>
    <property type="match status" value="1"/>
</dbReference>
<evidence type="ECO:0000313" key="7">
    <source>
        <dbReference type="EMBL" id="KAH6653789.1"/>
    </source>
</evidence>
<keyword evidence="4" id="KW-0804">Transcription</keyword>
<dbReference type="RefSeq" id="XP_045958059.1">
    <property type="nucleotide sequence ID" value="XM_046105883.1"/>
</dbReference>
<evidence type="ECO:0000256" key="3">
    <source>
        <dbReference type="ARBA" id="ARBA00023015"/>
    </source>
</evidence>
<dbReference type="EMBL" id="JAGPXC010000004">
    <property type="protein sequence ID" value="KAH6653789.1"/>
    <property type="molecule type" value="Genomic_DNA"/>
</dbReference>
<evidence type="ECO:0000256" key="2">
    <source>
        <dbReference type="ARBA" id="ARBA00022833"/>
    </source>
</evidence>
<dbReference type="CDD" id="cd00067">
    <property type="entry name" value="GAL4"/>
    <property type="match status" value="1"/>
</dbReference>
<dbReference type="PRINTS" id="PR00755">
    <property type="entry name" value="AFLATOXINBRP"/>
</dbReference>
<keyword evidence="3" id="KW-0805">Transcription regulation</keyword>
<keyword evidence="1" id="KW-0479">Metal-binding</keyword>
<sequence length="407" mass="45992">MNACVVQKACVTCSRTKRKCGKQRPSCERCASRSIRCTYSTSKTNRFVLLVEPILTETPTSTEVVVSQLRSPGLILRTPPLQAHLDPPLLYGLSIPSGISHHFDSLEDRFLSSETWVVDHRPMNELPPVGFTAMERHVLVLQQWLNRWVDTGSNPFIHSHLYSSRFPSSIQMAYVTLSSYLSRTNGNKEIVLRIVQDRADELLRDKGAILDQLGPDATPAAKLTDILDQLSYLHSLLVYQIICLFDGDARLRHVAESRLFVLSSWATQLIESAGQVFSQLSLSGISDTEGITCLPNSIIDKQWYCWALAESVRRTWMVSMVVYAGYFMMQQGWALCPGGMMFTNGKGLWNAGSADEWHRLYSLGDARFLQRFDAERLFTEAKSADIDEFGKVMLEITFGTEKMENWD</sequence>
<keyword evidence="8" id="KW-1185">Reference proteome</keyword>
<dbReference type="SMART" id="SM00066">
    <property type="entry name" value="GAL4"/>
    <property type="match status" value="1"/>
</dbReference>
<protein>
    <recommendedName>
        <fullName evidence="6">Zn(2)-C6 fungal-type domain-containing protein</fullName>
    </recommendedName>
</protein>